<organism evidence="3 4">
    <name type="scientific">Apolygus lucorum</name>
    <name type="common">Small green plant bug</name>
    <name type="synonym">Lygocoris lucorum</name>
    <dbReference type="NCBI Taxonomy" id="248454"/>
    <lineage>
        <taxon>Eukaryota</taxon>
        <taxon>Metazoa</taxon>
        <taxon>Ecdysozoa</taxon>
        <taxon>Arthropoda</taxon>
        <taxon>Hexapoda</taxon>
        <taxon>Insecta</taxon>
        <taxon>Pterygota</taxon>
        <taxon>Neoptera</taxon>
        <taxon>Paraneoptera</taxon>
        <taxon>Hemiptera</taxon>
        <taxon>Heteroptera</taxon>
        <taxon>Panheteroptera</taxon>
        <taxon>Cimicomorpha</taxon>
        <taxon>Miridae</taxon>
        <taxon>Mirini</taxon>
        <taxon>Apolygus</taxon>
    </lineage>
</organism>
<dbReference type="InterPro" id="IPR036179">
    <property type="entry name" value="Ig-like_dom_sf"/>
</dbReference>
<dbReference type="SMART" id="SM00406">
    <property type="entry name" value="IGv"/>
    <property type="match status" value="1"/>
</dbReference>
<keyword evidence="1" id="KW-0732">Signal</keyword>
<evidence type="ECO:0000256" key="1">
    <source>
        <dbReference type="SAM" id="SignalP"/>
    </source>
</evidence>
<dbReference type="EMBL" id="WIXP02000002">
    <property type="protein sequence ID" value="KAF6214765.1"/>
    <property type="molecule type" value="Genomic_DNA"/>
</dbReference>
<dbReference type="Pfam" id="PF13927">
    <property type="entry name" value="Ig_3"/>
    <property type="match status" value="1"/>
</dbReference>
<feature type="domain" description="Ig-like" evidence="2">
    <location>
        <begin position="134"/>
        <end position="182"/>
    </location>
</feature>
<dbReference type="PANTHER" id="PTHR23278:SF19">
    <property type="entry name" value="OBSCURIN"/>
    <property type="match status" value="1"/>
</dbReference>
<dbReference type="SUPFAM" id="SSF48726">
    <property type="entry name" value="Immunoglobulin"/>
    <property type="match status" value="1"/>
</dbReference>
<name>A0A8S9Y4I3_APOLU</name>
<dbReference type="AlphaFoldDB" id="A0A8S9Y4I3"/>
<dbReference type="InterPro" id="IPR013783">
    <property type="entry name" value="Ig-like_fold"/>
</dbReference>
<accession>A0A8S9Y4I3</accession>
<evidence type="ECO:0000313" key="4">
    <source>
        <dbReference type="Proteomes" id="UP000466442"/>
    </source>
</evidence>
<dbReference type="Proteomes" id="UP000466442">
    <property type="component" value="Unassembled WGS sequence"/>
</dbReference>
<dbReference type="PROSITE" id="PS50835">
    <property type="entry name" value="IG_LIKE"/>
    <property type="match status" value="2"/>
</dbReference>
<dbReference type="InterPro" id="IPR013106">
    <property type="entry name" value="Ig_V-set"/>
</dbReference>
<protein>
    <recommendedName>
        <fullName evidence="2">Ig-like domain-containing protein</fullName>
    </recommendedName>
</protein>
<dbReference type="OrthoDB" id="8825892at2759"/>
<gene>
    <name evidence="3" type="ORF">GE061_009508</name>
</gene>
<dbReference type="PANTHER" id="PTHR23278">
    <property type="entry name" value="SIDESTEP PROTEIN"/>
    <property type="match status" value="1"/>
</dbReference>
<feature type="signal peptide" evidence="1">
    <location>
        <begin position="1"/>
        <end position="16"/>
    </location>
</feature>
<comment type="caution">
    <text evidence="3">The sequence shown here is derived from an EMBL/GenBank/DDBJ whole genome shotgun (WGS) entry which is preliminary data.</text>
</comment>
<feature type="chain" id="PRO_5035864001" description="Ig-like domain-containing protein" evidence="1">
    <location>
        <begin position="17"/>
        <end position="220"/>
    </location>
</feature>
<evidence type="ECO:0000313" key="3">
    <source>
        <dbReference type="EMBL" id="KAF6214765.1"/>
    </source>
</evidence>
<dbReference type="InterPro" id="IPR007110">
    <property type="entry name" value="Ig-like_dom"/>
</dbReference>
<sequence>MFLLFLPLFTTSTVFSQINGADVTESEVSSLAGVSVKLTCAIGQGCPDVHSMRWYKNEERVFVLSPRANISRAENSLASRAVLEFKKGASDAYLVIDKVDLKDEGLYKCDITYIAITDQCNAVNYINFTTLVKPENITVYDGDVIIPEGKYDRVFTEDDDVTLTCIGGRGKPVPSVQWWKDGVLYNAPPKRVRPLRIQTDHFPIAFLFSIAKKENGEKKT</sequence>
<dbReference type="Gene3D" id="2.60.40.10">
    <property type="entry name" value="Immunoglobulins"/>
    <property type="match status" value="2"/>
</dbReference>
<reference evidence="3" key="1">
    <citation type="journal article" date="2021" name="Mol. Ecol. Resour.">
        <title>Apolygus lucorum genome provides insights into omnivorousness and mesophyll feeding.</title>
        <authorList>
            <person name="Liu Y."/>
            <person name="Liu H."/>
            <person name="Wang H."/>
            <person name="Huang T."/>
            <person name="Liu B."/>
            <person name="Yang B."/>
            <person name="Yin L."/>
            <person name="Li B."/>
            <person name="Zhang Y."/>
            <person name="Zhang S."/>
            <person name="Jiang F."/>
            <person name="Zhang X."/>
            <person name="Ren Y."/>
            <person name="Wang B."/>
            <person name="Wang S."/>
            <person name="Lu Y."/>
            <person name="Wu K."/>
            <person name="Fan W."/>
            <person name="Wang G."/>
        </authorList>
    </citation>
    <scope>NUCLEOTIDE SEQUENCE</scope>
    <source>
        <strain evidence="3">12Hb</strain>
    </source>
</reference>
<evidence type="ECO:0000259" key="2">
    <source>
        <dbReference type="PROSITE" id="PS50835"/>
    </source>
</evidence>
<keyword evidence="4" id="KW-1185">Reference proteome</keyword>
<proteinExistence type="predicted"/>
<feature type="domain" description="Ig-like" evidence="2">
    <location>
        <begin position="7"/>
        <end position="129"/>
    </location>
</feature>